<organism evidence="2 3">
    <name type="scientific">Dreissena polymorpha</name>
    <name type="common">Zebra mussel</name>
    <name type="synonym">Mytilus polymorpha</name>
    <dbReference type="NCBI Taxonomy" id="45954"/>
    <lineage>
        <taxon>Eukaryota</taxon>
        <taxon>Metazoa</taxon>
        <taxon>Spiralia</taxon>
        <taxon>Lophotrochozoa</taxon>
        <taxon>Mollusca</taxon>
        <taxon>Bivalvia</taxon>
        <taxon>Autobranchia</taxon>
        <taxon>Heteroconchia</taxon>
        <taxon>Euheterodonta</taxon>
        <taxon>Imparidentia</taxon>
        <taxon>Neoheterodontei</taxon>
        <taxon>Myida</taxon>
        <taxon>Dreissenoidea</taxon>
        <taxon>Dreissenidae</taxon>
        <taxon>Dreissena</taxon>
    </lineage>
</organism>
<sequence>MGQTPDRDVSPRSGISSSSSSSSTSAASCSSAMRGLSSSVKDRAFLILQKRCMPMCPPAKSDWSMVDDFTLEANNQTTLWPPVNWKKMITDYRLMWPSFLSVW</sequence>
<evidence type="ECO:0000256" key="1">
    <source>
        <dbReference type="SAM" id="MobiDB-lite"/>
    </source>
</evidence>
<dbReference type="PROSITE" id="PS51257">
    <property type="entry name" value="PROKAR_LIPOPROTEIN"/>
    <property type="match status" value="1"/>
</dbReference>
<reference evidence="2" key="1">
    <citation type="journal article" date="2019" name="bioRxiv">
        <title>The Genome of the Zebra Mussel, Dreissena polymorpha: A Resource for Invasive Species Research.</title>
        <authorList>
            <person name="McCartney M.A."/>
            <person name="Auch B."/>
            <person name="Kono T."/>
            <person name="Mallez S."/>
            <person name="Zhang Y."/>
            <person name="Obille A."/>
            <person name="Becker A."/>
            <person name="Abrahante J.E."/>
            <person name="Garbe J."/>
            <person name="Badalamenti J.P."/>
            <person name="Herman A."/>
            <person name="Mangelson H."/>
            <person name="Liachko I."/>
            <person name="Sullivan S."/>
            <person name="Sone E.D."/>
            <person name="Koren S."/>
            <person name="Silverstein K.A.T."/>
            <person name="Beckman K.B."/>
            <person name="Gohl D.M."/>
        </authorList>
    </citation>
    <scope>NUCLEOTIDE SEQUENCE</scope>
    <source>
        <strain evidence="2">Duluth1</strain>
        <tissue evidence="2">Whole animal</tissue>
    </source>
</reference>
<feature type="compositionally biased region" description="Basic and acidic residues" evidence="1">
    <location>
        <begin position="1"/>
        <end position="10"/>
    </location>
</feature>
<dbReference type="AlphaFoldDB" id="A0A9D4IE15"/>
<keyword evidence="3" id="KW-1185">Reference proteome</keyword>
<feature type="compositionally biased region" description="Low complexity" evidence="1">
    <location>
        <begin position="11"/>
        <end position="28"/>
    </location>
</feature>
<reference evidence="2" key="2">
    <citation type="submission" date="2020-11" db="EMBL/GenBank/DDBJ databases">
        <authorList>
            <person name="McCartney M.A."/>
            <person name="Auch B."/>
            <person name="Kono T."/>
            <person name="Mallez S."/>
            <person name="Becker A."/>
            <person name="Gohl D.M."/>
            <person name="Silverstein K.A.T."/>
            <person name="Koren S."/>
            <person name="Bechman K.B."/>
            <person name="Herman A."/>
            <person name="Abrahante J.E."/>
            <person name="Garbe J."/>
        </authorList>
    </citation>
    <scope>NUCLEOTIDE SEQUENCE</scope>
    <source>
        <strain evidence="2">Duluth1</strain>
        <tissue evidence="2">Whole animal</tissue>
    </source>
</reference>
<dbReference type="Proteomes" id="UP000828390">
    <property type="component" value="Unassembled WGS sequence"/>
</dbReference>
<accession>A0A9D4IE15</accession>
<feature type="region of interest" description="Disordered" evidence="1">
    <location>
        <begin position="1"/>
        <end position="28"/>
    </location>
</feature>
<proteinExistence type="predicted"/>
<name>A0A9D4IE15_DREPO</name>
<evidence type="ECO:0000313" key="2">
    <source>
        <dbReference type="EMBL" id="KAH3770029.1"/>
    </source>
</evidence>
<comment type="caution">
    <text evidence="2">The sequence shown here is derived from an EMBL/GenBank/DDBJ whole genome shotgun (WGS) entry which is preliminary data.</text>
</comment>
<dbReference type="EMBL" id="JAIWYP010000009">
    <property type="protein sequence ID" value="KAH3770029.1"/>
    <property type="molecule type" value="Genomic_DNA"/>
</dbReference>
<gene>
    <name evidence="2" type="ORF">DPMN_171308</name>
</gene>
<evidence type="ECO:0000313" key="3">
    <source>
        <dbReference type="Proteomes" id="UP000828390"/>
    </source>
</evidence>
<protein>
    <submittedName>
        <fullName evidence="2">Uncharacterized protein</fullName>
    </submittedName>
</protein>